<protein>
    <submittedName>
        <fullName evidence="4">WxL protein peptidoglycan domain-containing protein</fullName>
    </submittedName>
</protein>
<comment type="caution">
    <text evidence="4">The sequence shown here is derived from an EMBL/GenBank/DDBJ whole genome shotgun (WGS) entry which is preliminary data.</text>
</comment>
<evidence type="ECO:0000313" key="4">
    <source>
        <dbReference type="EMBL" id="MFC4652935.1"/>
    </source>
</evidence>
<dbReference type="Pfam" id="PF06030">
    <property type="entry name" value="WxLIP_PGBD"/>
    <property type="match status" value="1"/>
</dbReference>
<dbReference type="InterPro" id="IPR010317">
    <property type="entry name" value="WxLIP_PGBD"/>
</dbReference>
<evidence type="ECO:0000259" key="2">
    <source>
        <dbReference type="Pfam" id="PF06030"/>
    </source>
</evidence>
<organism evidence="4 5">
    <name type="scientific">Lactococcus nasutitermitis</name>
    <dbReference type="NCBI Taxonomy" id="1652957"/>
    <lineage>
        <taxon>Bacteria</taxon>
        <taxon>Bacillati</taxon>
        <taxon>Bacillota</taxon>
        <taxon>Bacilli</taxon>
        <taxon>Lactobacillales</taxon>
        <taxon>Streptococcaceae</taxon>
        <taxon>Lactococcus</taxon>
    </lineage>
</organism>
<keyword evidence="1" id="KW-0812">Transmembrane</keyword>
<feature type="transmembrane region" description="Helical" evidence="1">
    <location>
        <begin position="322"/>
        <end position="348"/>
    </location>
</feature>
<proteinExistence type="predicted"/>
<keyword evidence="1" id="KW-1133">Transmembrane helix</keyword>
<dbReference type="EMBL" id="JBHSGD010000006">
    <property type="protein sequence ID" value="MFC4652935.1"/>
    <property type="molecule type" value="Genomic_DNA"/>
</dbReference>
<dbReference type="Proteomes" id="UP001595987">
    <property type="component" value="Unassembled WGS sequence"/>
</dbReference>
<feature type="domain" description="WxL Interacting Protein peptidoglycan binding" evidence="2">
    <location>
        <begin position="33"/>
        <end position="150"/>
    </location>
</feature>
<dbReference type="RefSeq" id="WP_213536825.1">
    <property type="nucleotide sequence ID" value="NZ_BOVQ01000010.1"/>
</dbReference>
<keyword evidence="5" id="KW-1185">Reference proteome</keyword>
<name>A0ABV9JDY2_9LACT</name>
<dbReference type="InterPro" id="IPR021759">
    <property type="entry name" value="WxLIP_HBD"/>
</dbReference>
<accession>A0ABV9JDY2</accession>
<dbReference type="Pfam" id="PF11797">
    <property type="entry name" value="WxLIP_HBD"/>
    <property type="match status" value="1"/>
</dbReference>
<gene>
    <name evidence="4" type="ORF">ACFO26_08430</name>
</gene>
<feature type="domain" description="WxL Interacting Protein host binding" evidence="3">
    <location>
        <begin position="161"/>
        <end position="309"/>
    </location>
</feature>
<evidence type="ECO:0000256" key="1">
    <source>
        <dbReference type="SAM" id="Phobius"/>
    </source>
</evidence>
<keyword evidence="1" id="KW-0472">Membrane</keyword>
<evidence type="ECO:0000259" key="3">
    <source>
        <dbReference type="Pfam" id="PF11797"/>
    </source>
</evidence>
<sequence length="363" mass="40914">MKIKRLLKIAILIAVFFVGVVFPIKGQAEGLPFSVRPLEPSTQRDNTETFFDLILAPNKSTALQVDLINNTDKPIKVKVAMTQAQTSDSGIVDYKLPQKRDESLKSDIADYFKGPKQVVIPAKQTYRYTGTLTMPAIKLPGIIAGGLTFTPVETTDSAQKKQGLSVKNQYNYEIATIARNVNQSWLPILKIGKATITQHSYQNTITLPMQNPAPTFLNQLEITTNAINLLTGKTYIRTNSDMQMAPNSHFFYRLELPAKVETGKYKVQTVAYFVKNSNGKYQDANGTHYQYKETSTTTLTLSAQKAQKLQQKLKKAKGGTPWFIYAIWIVIVLLVLILLVFIIFIILLMKKRKEKKEKDDENK</sequence>
<evidence type="ECO:0000313" key="5">
    <source>
        <dbReference type="Proteomes" id="UP001595987"/>
    </source>
</evidence>
<reference evidence="5" key="1">
    <citation type="journal article" date="2019" name="Int. J. Syst. Evol. Microbiol.">
        <title>The Global Catalogue of Microorganisms (GCM) 10K type strain sequencing project: providing services to taxonomists for standard genome sequencing and annotation.</title>
        <authorList>
            <consortium name="The Broad Institute Genomics Platform"/>
            <consortium name="The Broad Institute Genome Sequencing Center for Infectious Disease"/>
            <person name="Wu L."/>
            <person name="Ma J."/>
        </authorList>
    </citation>
    <scope>NUCLEOTIDE SEQUENCE [LARGE SCALE GENOMIC DNA]</scope>
    <source>
        <strain evidence="5">CCUG 63287</strain>
    </source>
</reference>